<dbReference type="InterPro" id="IPR046758">
    <property type="entry name" value="Sey1/RHD3-like_3HB"/>
</dbReference>
<dbReference type="GO" id="GO:0016320">
    <property type="term" value="P:endoplasmic reticulum membrane fusion"/>
    <property type="evidence" value="ECO:0007669"/>
    <property type="project" value="TreeGrafter"/>
</dbReference>
<feature type="domain" description="Sey1/RHD3-like three-helix bundle" evidence="2">
    <location>
        <begin position="1"/>
        <end position="208"/>
    </location>
</feature>
<gene>
    <name evidence="3" type="ORF">L195_g035645</name>
</gene>
<dbReference type="ExpressionAtlas" id="A0A2K3LM85">
    <property type="expression patterns" value="baseline"/>
</dbReference>
<sequence>KQLAKALAEPVESLFEAGGKDTWLSVRKLLKRETEAAVSEFLDRVAGFELEEETIESMQQSLRDYARKLVENKAREEAGKVLIRMKDRFSTVFNHDNDSLPRVWTGNEDIRAITRDARSASMKLLSDMAAIRLDEKPDNIERVLDLSLINKTSAAASSQYTDREVSMDPLASSTWEEVSPEDILISPVQCKSLWRQFQGETEYTITQAIAAQFWLTSP</sequence>
<evidence type="ECO:0000259" key="2">
    <source>
        <dbReference type="Pfam" id="PF20428"/>
    </source>
</evidence>
<name>A0A2K3LM85_TRIPR</name>
<dbReference type="GO" id="GO:0005783">
    <property type="term" value="C:endoplasmic reticulum"/>
    <property type="evidence" value="ECO:0007669"/>
    <property type="project" value="TreeGrafter"/>
</dbReference>
<evidence type="ECO:0000313" key="4">
    <source>
        <dbReference type="Proteomes" id="UP000236291"/>
    </source>
</evidence>
<dbReference type="AlphaFoldDB" id="A0A2K3LM85"/>
<dbReference type="EMBL" id="ASHM01036380">
    <property type="protein sequence ID" value="PNX79658.1"/>
    <property type="molecule type" value="Genomic_DNA"/>
</dbReference>
<dbReference type="PANTHER" id="PTHR45923:SF20">
    <property type="entry name" value="PROTEIN ROOT HAIR DEFECTIVE 3 HOMOLOG 2"/>
    <property type="match status" value="1"/>
</dbReference>
<feature type="non-terminal residue" evidence="3">
    <location>
        <position position="1"/>
    </location>
</feature>
<dbReference type="PANTHER" id="PTHR45923">
    <property type="entry name" value="PROTEIN SEY1"/>
    <property type="match status" value="1"/>
</dbReference>
<dbReference type="GO" id="GO:0003924">
    <property type="term" value="F:GTPase activity"/>
    <property type="evidence" value="ECO:0007669"/>
    <property type="project" value="TreeGrafter"/>
</dbReference>
<evidence type="ECO:0000313" key="3">
    <source>
        <dbReference type="EMBL" id="PNX79658.1"/>
    </source>
</evidence>
<keyword evidence="1" id="KW-0175">Coiled coil</keyword>
<organism evidence="3 4">
    <name type="scientific">Trifolium pratense</name>
    <name type="common">Red clover</name>
    <dbReference type="NCBI Taxonomy" id="57577"/>
    <lineage>
        <taxon>Eukaryota</taxon>
        <taxon>Viridiplantae</taxon>
        <taxon>Streptophyta</taxon>
        <taxon>Embryophyta</taxon>
        <taxon>Tracheophyta</taxon>
        <taxon>Spermatophyta</taxon>
        <taxon>Magnoliopsida</taxon>
        <taxon>eudicotyledons</taxon>
        <taxon>Gunneridae</taxon>
        <taxon>Pentapetalae</taxon>
        <taxon>rosids</taxon>
        <taxon>fabids</taxon>
        <taxon>Fabales</taxon>
        <taxon>Fabaceae</taxon>
        <taxon>Papilionoideae</taxon>
        <taxon>50 kb inversion clade</taxon>
        <taxon>NPAAA clade</taxon>
        <taxon>Hologalegina</taxon>
        <taxon>IRL clade</taxon>
        <taxon>Trifolieae</taxon>
        <taxon>Trifolium</taxon>
    </lineage>
</organism>
<reference evidence="3 4" key="1">
    <citation type="journal article" date="2014" name="Am. J. Bot.">
        <title>Genome assembly and annotation for red clover (Trifolium pratense; Fabaceae).</title>
        <authorList>
            <person name="Istvanek J."/>
            <person name="Jaros M."/>
            <person name="Krenek A."/>
            <person name="Repkova J."/>
        </authorList>
    </citation>
    <scope>NUCLEOTIDE SEQUENCE [LARGE SCALE GENOMIC DNA]</scope>
    <source>
        <strain evidence="4">cv. Tatra</strain>
        <tissue evidence="3">Young leaves</tissue>
    </source>
</reference>
<protein>
    <submittedName>
        <fullName evidence="3">Protein root hair defective 3</fullName>
    </submittedName>
</protein>
<feature type="coiled-coil region" evidence="1">
    <location>
        <begin position="48"/>
        <end position="75"/>
    </location>
</feature>
<dbReference type="STRING" id="57577.A0A2K3LM85"/>
<evidence type="ECO:0000256" key="1">
    <source>
        <dbReference type="SAM" id="Coils"/>
    </source>
</evidence>
<comment type="caution">
    <text evidence="3">The sequence shown here is derived from an EMBL/GenBank/DDBJ whole genome shotgun (WGS) entry which is preliminary data.</text>
</comment>
<accession>A0A2K3LM85</accession>
<dbReference type="Proteomes" id="UP000236291">
    <property type="component" value="Unassembled WGS sequence"/>
</dbReference>
<dbReference type="Pfam" id="PF20428">
    <property type="entry name" value="Sey1_3HB"/>
    <property type="match status" value="1"/>
</dbReference>
<dbReference type="InterPro" id="IPR008803">
    <property type="entry name" value="RHD3/Sey1"/>
</dbReference>
<proteinExistence type="predicted"/>
<reference evidence="3 4" key="2">
    <citation type="journal article" date="2017" name="Front. Plant Sci.">
        <title>Gene Classification and Mining of Molecular Markers Useful in Red Clover (Trifolium pratense) Breeding.</title>
        <authorList>
            <person name="Istvanek J."/>
            <person name="Dluhosova J."/>
            <person name="Dluhos P."/>
            <person name="Patkova L."/>
            <person name="Nedelnik J."/>
            <person name="Repkova J."/>
        </authorList>
    </citation>
    <scope>NUCLEOTIDE SEQUENCE [LARGE SCALE GENOMIC DNA]</scope>
    <source>
        <strain evidence="4">cv. Tatra</strain>
        <tissue evidence="3">Young leaves</tissue>
    </source>
</reference>